<dbReference type="STRING" id="247633.GP2143_13061"/>
<keyword evidence="1" id="KW-1133">Transmembrane helix</keyword>
<evidence type="ECO:0000256" key="1">
    <source>
        <dbReference type="SAM" id="Phobius"/>
    </source>
</evidence>
<keyword evidence="3" id="KW-1185">Reference proteome</keyword>
<protein>
    <submittedName>
        <fullName evidence="2">Uncharacterized protein</fullName>
    </submittedName>
</protein>
<gene>
    <name evidence="2" type="ORF">GP2143_13061</name>
</gene>
<feature type="transmembrane region" description="Helical" evidence="1">
    <location>
        <begin position="12"/>
        <end position="33"/>
    </location>
</feature>
<keyword evidence="1" id="KW-0812">Transmembrane</keyword>
<reference evidence="2 3" key="1">
    <citation type="journal article" date="2010" name="J. Bacteriol.">
        <title>Genome sequence of the oligotrophic marine Gammaproteobacterium HTCC2143, isolated from the Oregon Coast.</title>
        <authorList>
            <person name="Oh H.M."/>
            <person name="Kang I."/>
            <person name="Ferriera S."/>
            <person name="Giovannoni S.J."/>
            <person name="Cho J.C."/>
        </authorList>
    </citation>
    <scope>NUCLEOTIDE SEQUENCE [LARGE SCALE GENOMIC DNA]</scope>
    <source>
        <strain evidence="2 3">HTCC2143</strain>
    </source>
</reference>
<evidence type="ECO:0000313" key="2">
    <source>
        <dbReference type="EMBL" id="EAW32186.1"/>
    </source>
</evidence>
<dbReference type="EMBL" id="AAVT01000001">
    <property type="protein sequence ID" value="EAW32186.1"/>
    <property type="molecule type" value="Genomic_DNA"/>
</dbReference>
<dbReference type="Proteomes" id="UP000004931">
    <property type="component" value="Unassembled WGS sequence"/>
</dbReference>
<sequence length="47" mass="5225">MSDKKKVAMDDLQVSALAASATILIFSAIYWTVQIQSVREMLEMAYG</sequence>
<proteinExistence type="predicted"/>
<dbReference type="AlphaFoldDB" id="A0Y7T2"/>
<name>A0Y7T2_9GAMM</name>
<accession>A0Y7T2</accession>
<evidence type="ECO:0000313" key="3">
    <source>
        <dbReference type="Proteomes" id="UP000004931"/>
    </source>
</evidence>
<organism evidence="2 3">
    <name type="scientific">marine gamma proteobacterium HTCC2143</name>
    <dbReference type="NCBI Taxonomy" id="247633"/>
    <lineage>
        <taxon>Bacteria</taxon>
        <taxon>Pseudomonadati</taxon>
        <taxon>Pseudomonadota</taxon>
        <taxon>Gammaproteobacteria</taxon>
        <taxon>Cellvibrionales</taxon>
        <taxon>Spongiibacteraceae</taxon>
        <taxon>BD1-7 clade</taxon>
    </lineage>
</organism>
<keyword evidence="1" id="KW-0472">Membrane</keyword>
<comment type="caution">
    <text evidence="2">The sequence shown here is derived from an EMBL/GenBank/DDBJ whole genome shotgun (WGS) entry which is preliminary data.</text>
</comment>